<dbReference type="PANTHER" id="PTHR35092:SF1">
    <property type="entry name" value="CHLORINASE MJ1651"/>
    <property type="match status" value="1"/>
</dbReference>
<evidence type="ECO:0000259" key="4">
    <source>
        <dbReference type="Pfam" id="PF20257"/>
    </source>
</evidence>
<sequence>MRPVILFTDFGFDGPYVGQLRLAVHRLAPQVPVFDLMHDAPAFSPHAAGWLLEAFTERLPEDAVVCAVIDPGVGTTRHPVIVEAGNRLFVGPDNGLLNAVAVAHHPSRWWHLAWQPDGMSASFHGRDLFAPSAARLALGDWPPHHECAAPEDGMPQDRARVIYADAFGNAWTGLRDMAPNATLMAGGLSFAPARTFGDRPPGHALWYTNSNGFIELAVNQGSAMQAAGLNLGDPVQVRMP</sequence>
<name>A0A363UNQ8_9GAMM</name>
<evidence type="ECO:0000259" key="3">
    <source>
        <dbReference type="Pfam" id="PF01887"/>
    </source>
</evidence>
<dbReference type="InterPro" id="IPR002747">
    <property type="entry name" value="SAM_OH_AdoTrfase"/>
</dbReference>
<evidence type="ECO:0000313" key="5">
    <source>
        <dbReference type="EMBL" id="PWN57054.1"/>
    </source>
</evidence>
<dbReference type="InterPro" id="IPR046469">
    <property type="entry name" value="SAM_HAT_N"/>
</dbReference>
<feature type="domain" description="S-adenosyl-l-methionine hydroxide adenosyltransferase N-terminal" evidence="3">
    <location>
        <begin position="4"/>
        <end position="140"/>
    </location>
</feature>
<comment type="similarity">
    <text evidence="2">Belongs to the SAM hydrolase / SAM-dependent halogenase family.</text>
</comment>
<dbReference type="PANTHER" id="PTHR35092">
    <property type="entry name" value="CHLORINASE MJ1651"/>
    <property type="match status" value="1"/>
</dbReference>
<evidence type="ECO:0000256" key="2">
    <source>
        <dbReference type="ARBA" id="ARBA00024035"/>
    </source>
</evidence>
<dbReference type="InterPro" id="IPR023228">
    <property type="entry name" value="SAM_OH_AdoTrfase_N_sf"/>
</dbReference>
<keyword evidence="1" id="KW-0949">S-adenosyl-L-methionine</keyword>
<dbReference type="Gene3D" id="2.40.30.90">
    <property type="entry name" value="Bacterial fluorinating enzyme like"/>
    <property type="match status" value="1"/>
</dbReference>
<dbReference type="Proteomes" id="UP000251800">
    <property type="component" value="Unassembled WGS sequence"/>
</dbReference>
<dbReference type="OrthoDB" id="9792195at2"/>
<keyword evidence="6" id="KW-1185">Reference proteome</keyword>
<dbReference type="Pfam" id="PF20257">
    <property type="entry name" value="SAM_HAT_C"/>
    <property type="match status" value="1"/>
</dbReference>
<reference evidence="5 6" key="1">
    <citation type="submission" date="2018-05" db="EMBL/GenBank/DDBJ databases">
        <title>Abyssibacter profundi OUC007T gen. nov., sp. nov, a marine bacterium isolated from seawater of the Mariana Trench.</title>
        <authorList>
            <person name="Zhou S."/>
        </authorList>
    </citation>
    <scope>NUCLEOTIDE SEQUENCE [LARGE SCALE GENOMIC DNA]</scope>
    <source>
        <strain evidence="5 6">OUC007</strain>
    </source>
</reference>
<organism evidence="5 6">
    <name type="scientific">Abyssibacter profundi</name>
    <dbReference type="NCBI Taxonomy" id="2182787"/>
    <lineage>
        <taxon>Bacteria</taxon>
        <taxon>Pseudomonadati</taxon>
        <taxon>Pseudomonadota</taxon>
        <taxon>Gammaproteobacteria</taxon>
        <taxon>Chromatiales</taxon>
        <taxon>Oceanococcaceae</taxon>
        <taxon>Abyssibacter</taxon>
    </lineage>
</organism>
<evidence type="ECO:0008006" key="7">
    <source>
        <dbReference type="Google" id="ProtNLM"/>
    </source>
</evidence>
<accession>A0A363UNQ8</accession>
<dbReference type="InterPro" id="IPR046470">
    <property type="entry name" value="SAM_HAT_C"/>
</dbReference>
<dbReference type="Gene3D" id="3.40.50.10790">
    <property type="entry name" value="S-adenosyl-l-methionine hydroxide adenosyltransferase, N-terminal"/>
    <property type="match status" value="1"/>
</dbReference>
<dbReference type="InterPro" id="IPR023227">
    <property type="entry name" value="SAM_OH_AdoTrfase_C_sf"/>
</dbReference>
<dbReference type="SUPFAM" id="SSF102522">
    <property type="entry name" value="Bacterial fluorinating enzyme, N-terminal domain"/>
    <property type="match status" value="1"/>
</dbReference>
<gene>
    <name evidence="5" type="ORF">DEH80_03705</name>
</gene>
<dbReference type="PIRSF" id="PIRSF006779">
    <property type="entry name" value="UCP006779"/>
    <property type="match status" value="1"/>
</dbReference>
<evidence type="ECO:0000313" key="6">
    <source>
        <dbReference type="Proteomes" id="UP000251800"/>
    </source>
</evidence>
<feature type="domain" description="S-adenosyl-l-methionine hydroxide adenosyltransferase C-terminal" evidence="4">
    <location>
        <begin position="160"/>
        <end position="236"/>
    </location>
</feature>
<dbReference type="SUPFAM" id="SSF101852">
    <property type="entry name" value="Bacterial fluorinating enzyme, C-terminal domain"/>
    <property type="match status" value="1"/>
</dbReference>
<dbReference type="RefSeq" id="WP_109719135.1">
    <property type="nucleotide sequence ID" value="NZ_QEQK01000003.1"/>
</dbReference>
<protein>
    <recommendedName>
        <fullName evidence="7">SAM-dependent chlorinase/fluorinase</fullName>
    </recommendedName>
</protein>
<comment type="caution">
    <text evidence="5">The sequence shown here is derived from an EMBL/GenBank/DDBJ whole genome shotgun (WGS) entry which is preliminary data.</text>
</comment>
<dbReference type="EMBL" id="QEQK01000003">
    <property type="protein sequence ID" value="PWN57054.1"/>
    <property type="molecule type" value="Genomic_DNA"/>
</dbReference>
<dbReference type="AlphaFoldDB" id="A0A363UNQ8"/>
<evidence type="ECO:0000256" key="1">
    <source>
        <dbReference type="ARBA" id="ARBA00022691"/>
    </source>
</evidence>
<dbReference type="Pfam" id="PF01887">
    <property type="entry name" value="SAM_HAT_N"/>
    <property type="match status" value="1"/>
</dbReference>
<proteinExistence type="inferred from homology"/>